<evidence type="ECO:0000259" key="3">
    <source>
        <dbReference type="Pfam" id="PF08546"/>
    </source>
</evidence>
<gene>
    <name evidence="4" type="ORF">SOMG_03388</name>
</gene>
<dbReference type="RefSeq" id="XP_056038398.1">
    <property type="nucleotide sequence ID" value="XM_056182178.1"/>
</dbReference>
<dbReference type="Pfam" id="PF08546">
    <property type="entry name" value="ApbA_C"/>
    <property type="match status" value="1"/>
</dbReference>
<feature type="domain" description="Ketopantoate reductase C-terminal" evidence="3">
    <location>
        <begin position="202"/>
        <end position="316"/>
    </location>
</feature>
<feature type="region of interest" description="Disordered" evidence="1">
    <location>
        <begin position="466"/>
        <end position="516"/>
    </location>
</feature>
<dbReference type="InterPro" id="IPR013328">
    <property type="entry name" value="6PGD_dom2"/>
</dbReference>
<name>A0AAE9WE23_9SCHI</name>
<feature type="compositionally biased region" description="Basic and acidic residues" evidence="1">
    <location>
        <begin position="529"/>
        <end position="539"/>
    </location>
</feature>
<feature type="compositionally biased region" description="Low complexity" evidence="1">
    <location>
        <begin position="470"/>
        <end position="484"/>
    </location>
</feature>
<dbReference type="KEGG" id="som:SOMG_03388"/>
<dbReference type="InterPro" id="IPR008927">
    <property type="entry name" value="6-PGluconate_DH-like_C_sf"/>
</dbReference>
<sequence length="572" mass="63569">MEPGKKPCISVLCIGNPAITTLLGWRLQQSTSAACQETILFFNVPDAPISPLTIHSKPFGVRKYRPTYRANKIIDLANEGKVFDYILVSIKPCPYTFDLPSVIEPVVSKGHTCIVYNTTGSIGIEETFLKHFPENPVYPFSFHSGIVQRDANEFHHGESTPLYLSKFGRSAHYDKLDLLTNILTNGGIMCEIVDSLILFQLDDLAFPISLFPLTVLTQTPNAAKLLQQQEIFDLHRGVLLELDSIANAFHGSIDIKRISKQREFLAHASANPMYKEYIQHKPMEYVSSLRYLVQLAADHDVKTPYMHTISILLSHIQLPASLANHRVPCDLPARPTTVPLKNKGANSLRHPQPFTMSIDRLNSMPTPRSSMATFTEAQKSHVGEVTQSPASTLKARAMSSDNMDMLSLTNRRSRRSLHSSSLVQIQQSLKKSFDGLGNSYDHRFSRKVVPNQSPGNSKARIMAEGKEALSKTPSSSGSPKASYSNDAEPWTPSVTYGASMSRPNSNSTNSQNEDAEAESDYFTIMNHPEANHPRGEANPRKSSLQSETSMMTMVPSAVRRFPLTRKSTHIKS</sequence>
<accession>A0AAE9WE23</accession>
<dbReference type="GeneID" id="80876867"/>
<dbReference type="InterPro" id="IPR013332">
    <property type="entry name" value="KPR_N"/>
</dbReference>
<dbReference type="Gene3D" id="3.40.50.720">
    <property type="entry name" value="NAD(P)-binding Rossmann-like Domain"/>
    <property type="match status" value="1"/>
</dbReference>
<organism evidence="4 5">
    <name type="scientific">Schizosaccharomyces osmophilus</name>
    <dbReference type="NCBI Taxonomy" id="2545709"/>
    <lineage>
        <taxon>Eukaryota</taxon>
        <taxon>Fungi</taxon>
        <taxon>Dikarya</taxon>
        <taxon>Ascomycota</taxon>
        <taxon>Taphrinomycotina</taxon>
        <taxon>Schizosaccharomycetes</taxon>
        <taxon>Schizosaccharomycetales</taxon>
        <taxon>Schizosaccharomycetaceae</taxon>
        <taxon>Schizosaccharomyces</taxon>
    </lineage>
</organism>
<dbReference type="SUPFAM" id="SSF48179">
    <property type="entry name" value="6-phosphogluconate dehydrogenase C-terminal domain-like"/>
    <property type="match status" value="1"/>
</dbReference>
<dbReference type="EMBL" id="CP115612">
    <property type="protein sequence ID" value="WBW74155.1"/>
    <property type="molecule type" value="Genomic_DNA"/>
</dbReference>
<proteinExistence type="predicted"/>
<dbReference type="PANTHER" id="PTHR21708:SF25">
    <property type="entry name" value="PROTEIN PAM1-RELATED"/>
    <property type="match status" value="1"/>
</dbReference>
<feature type="region of interest" description="Disordered" evidence="1">
    <location>
        <begin position="528"/>
        <end position="547"/>
    </location>
</feature>
<evidence type="ECO:0000313" key="5">
    <source>
        <dbReference type="Proteomes" id="UP001212411"/>
    </source>
</evidence>
<dbReference type="PANTHER" id="PTHR21708">
    <property type="entry name" value="PROBABLE 2-DEHYDROPANTOATE 2-REDUCTASE"/>
    <property type="match status" value="1"/>
</dbReference>
<evidence type="ECO:0000313" key="4">
    <source>
        <dbReference type="EMBL" id="WBW74155.1"/>
    </source>
</evidence>
<dbReference type="InterPro" id="IPR013752">
    <property type="entry name" value="KPA_reductase"/>
</dbReference>
<dbReference type="Pfam" id="PF02558">
    <property type="entry name" value="ApbA"/>
    <property type="match status" value="1"/>
</dbReference>
<evidence type="ECO:0000259" key="2">
    <source>
        <dbReference type="Pfam" id="PF02558"/>
    </source>
</evidence>
<evidence type="ECO:0000256" key="1">
    <source>
        <dbReference type="SAM" id="MobiDB-lite"/>
    </source>
</evidence>
<feature type="domain" description="Ketopantoate reductase N-terminal" evidence="2">
    <location>
        <begin position="14"/>
        <end position="167"/>
    </location>
</feature>
<dbReference type="InterPro" id="IPR051402">
    <property type="entry name" value="KPR-Related"/>
</dbReference>
<feature type="compositionally biased region" description="Polar residues" evidence="1">
    <location>
        <begin position="492"/>
        <end position="512"/>
    </location>
</feature>
<reference evidence="4 5" key="1">
    <citation type="journal article" date="2023" name="G3 (Bethesda)">
        <title>A high-quality reference genome for the fission yeast Schizosaccharomyces osmophilus.</title>
        <authorList>
            <person name="Jia G.S."/>
            <person name="Zhang W.C."/>
            <person name="Liang Y."/>
            <person name="Liu X.H."/>
            <person name="Rhind N."/>
            <person name="Pidoux A."/>
            <person name="Brysch-Herzberg M."/>
            <person name="Du L.L."/>
        </authorList>
    </citation>
    <scope>NUCLEOTIDE SEQUENCE [LARGE SCALE GENOMIC DNA]</scope>
    <source>
        <strain evidence="4 5">CBS 15793</strain>
    </source>
</reference>
<dbReference type="AlphaFoldDB" id="A0AAE9WE23"/>
<dbReference type="Gene3D" id="1.10.1040.10">
    <property type="entry name" value="N-(1-d-carboxylethyl)-l-norvaline Dehydrogenase, domain 2"/>
    <property type="match status" value="1"/>
</dbReference>
<keyword evidence="5" id="KW-1185">Reference proteome</keyword>
<dbReference type="GO" id="GO:0005737">
    <property type="term" value="C:cytoplasm"/>
    <property type="evidence" value="ECO:0007669"/>
    <property type="project" value="TreeGrafter"/>
</dbReference>
<protein>
    <submittedName>
        <fullName evidence="4">Oxidoreductase</fullName>
    </submittedName>
</protein>
<dbReference type="Proteomes" id="UP001212411">
    <property type="component" value="Chromosome 2"/>
</dbReference>